<dbReference type="InterPro" id="IPR035985">
    <property type="entry name" value="Ubiquitin-activating_enz"/>
</dbReference>
<dbReference type="GO" id="GO:0000407">
    <property type="term" value="C:phagophore assembly site"/>
    <property type="evidence" value="ECO:0007669"/>
    <property type="project" value="UniProtKB-SubCell"/>
</dbReference>
<keyword evidence="5" id="KW-0813">Transport</keyword>
<dbReference type="Pfam" id="PF00899">
    <property type="entry name" value="ThiF"/>
    <property type="match status" value="1"/>
</dbReference>
<dbReference type="InterPro" id="IPR000594">
    <property type="entry name" value="ThiF_NAD_FAD-bd"/>
</dbReference>
<keyword evidence="6" id="KW-0653">Protein transport</keyword>
<organism evidence="20 21">
    <name type="scientific">Rhizopogon vesiculosus</name>
    <dbReference type="NCBI Taxonomy" id="180088"/>
    <lineage>
        <taxon>Eukaryota</taxon>
        <taxon>Fungi</taxon>
        <taxon>Dikarya</taxon>
        <taxon>Basidiomycota</taxon>
        <taxon>Agaricomycotina</taxon>
        <taxon>Agaricomycetes</taxon>
        <taxon>Agaricomycetidae</taxon>
        <taxon>Boletales</taxon>
        <taxon>Suillineae</taxon>
        <taxon>Rhizopogonaceae</taxon>
        <taxon>Rhizopogon</taxon>
    </lineage>
</organism>
<dbReference type="InterPro" id="IPR042522">
    <property type="entry name" value="Atg7_N_1"/>
</dbReference>
<dbReference type="Pfam" id="PF12867">
    <property type="entry name" value="DinB_2"/>
    <property type="match status" value="1"/>
</dbReference>
<sequence length="1312" mass="145508">MSYSSDSSPSISRSTSRSGAPSSISEFQPAKIFLLSPSLLDVHFLAFFAKKLDKGLGDKIVIPIYHFDVSPSGWLQEAIKTLPSVDLEGKQWDKCFIEESCYFTEACEGVAVDEWVNICKGTGQATSPAEALQKFASVGLRSIFGQSSPCGSSTLYVLERPAVSFPPLDLASPWGVPTTQEWMDLWAAWDLVTLGMIPSDMLHQKPIDLRHKCLFYIGHIPTFLDMLMSRALNEPNTEPKYFTEVFERGIDPHVDDPEHCHRHSEVPTNDEDWPTLGSILAFRDRVRMRLLALYADFASGKRKISRSVGRMLAVTLEHEGWHIEFNMTQTLLYMLIQRAGTGTQPPPGFVTPPWEALSAQWEATYTTPATSNVTIGPSTIMLGHDDCESKDFEEGVYDQVEGHEFGWDNESPSRRVEVGKFRAEWRPISNGEFHAWWLNRKEIGLPPSWVEEEEGIQVRTLYGPVPLRIAKHWPVLTSYDMLNAYAKSKGGRLPTEPELRLFLDMYEVGYEGGGNVGVRNWHPVPATAGLEENSGRGTNGGVWEWTSTLFSSHEGLSPTEHFSGYSTDFFDGKHHVVLGASYATIPRLAGRRTVRNFYQHNYPYPWVGGGRDELAQSSLEEVNRGRVSYYQASIPTTTIDDMPVVQFAPFASLVQPGFWHELTRMKIDVLRLSDEALTVSGSYSVGRSIRDRETGQDIALGCNLIVGEDAYQKASQLPPMSVAATGIFKNYNTVEDFKAADKAALCNDAASKIWDSIISTRNTSLLTQFLLITFADLKKYQYVYWFAFPAFVSKPAWEISENGWKPAQDEIKGLESIYDSLHKSIQSFFLVKEVGGIVVVGSVEQYDDFFAGVALENRIIGFLDPSALPENPGWPLRNLLTYLRVVYPSQTSSIRVLCWRDSEKPIAGNPWKSRFGVVTIREGDPTAKPSAIGWERHPTTNKLSARVADLAPMMDPRRLADQAVDLNLKLMRWRIIPSLDLDKVASTRCLLLGAGTLGCYVARTLMGWGVRKISFVDSARVSFSNPVRQPLFEFEDCLNGGKPKAACAAERLTKIFPGINATGHDLSIPMPGHPIPPESIDQAKKDVIRLERLFDEHDVVFLLMDSRESRWLPTVLGAAKGKIVINAALGFDTYLVMRHGARASTSTGTRLGCYYCNDIVAPADSLTDRTLDQMCTVTRPGLASIAASTGVELLVSLLQHPDGLHAPPPPPQTGGTAADPSTSGSVLGLVPHQLRGFLAQFRNLLITGAAYDKCTGCSETVLKAYEEQGFDMLLTAFNEPGYLESLTGLDKLYSEGDAALESVDWEDSDEDD</sequence>
<comment type="similarity">
    <text evidence="2">Belongs to the ATG7 family.</text>
</comment>
<evidence type="ECO:0000256" key="3">
    <source>
        <dbReference type="ARBA" id="ARBA00017647"/>
    </source>
</evidence>
<evidence type="ECO:0000256" key="11">
    <source>
        <dbReference type="ARBA" id="ARBA00030242"/>
    </source>
</evidence>
<evidence type="ECO:0000256" key="14">
    <source>
        <dbReference type="PIRSR" id="PIRSR606285-1"/>
    </source>
</evidence>
<evidence type="ECO:0000259" key="17">
    <source>
        <dbReference type="Pfam" id="PF03781"/>
    </source>
</evidence>
<evidence type="ECO:0000256" key="1">
    <source>
        <dbReference type="ARBA" id="ARBA00004329"/>
    </source>
</evidence>
<dbReference type="Gene3D" id="3.40.50.720">
    <property type="entry name" value="NAD(P)-binding Rossmann-like Domain"/>
    <property type="match status" value="1"/>
</dbReference>
<dbReference type="InterPro" id="IPR005532">
    <property type="entry name" value="SUMF_dom"/>
</dbReference>
<accession>A0A1J8QM46</accession>
<evidence type="ECO:0000256" key="7">
    <source>
        <dbReference type="ARBA" id="ARBA00023002"/>
    </source>
</evidence>
<protein>
    <recommendedName>
        <fullName evidence="3">Ubiquitin-like modifier-activating enzyme ATG7</fullName>
    </recommendedName>
    <alternativeName>
        <fullName evidence="10 12">ATG12-activating enzyme E1 ATG7</fullName>
    </alternativeName>
    <alternativeName>
        <fullName evidence="11">Autophagy-related protein 7</fullName>
    </alternativeName>
    <alternativeName>
        <fullName evidence="4">Ubiquitin-like modifier-activating enzyme atg7</fullName>
    </alternativeName>
</protein>
<dbReference type="InterPro" id="IPR032197">
    <property type="entry name" value="Atg7_N"/>
</dbReference>
<dbReference type="Proteomes" id="UP000183567">
    <property type="component" value="Unassembled WGS sequence"/>
</dbReference>
<reference evidence="20 21" key="1">
    <citation type="submission" date="2016-03" db="EMBL/GenBank/DDBJ databases">
        <title>Comparative genomics of the ectomycorrhizal sister species Rhizopogon vinicolor and Rhizopogon vesiculosus (Basidiomycota: Boletales) reveals a divergence of the mating type B locus.</title>
        <authorList>
            <person name="Mujic A.B."/>
            <person name="Kuo A."/>
            <person name="Tritt A."/>
            <person name="Lipzen A."/>
            <person name="Chen C."/>
            <person name="Johnson J."/>
            <person name="Sharma A."/>
            <person name="Barry K."/>
            <person name="Grigoriev I.V."/>
            <person name="Spatafora J.W."/>
        </authorList>
    </citation>
    <scope>NUCLEOTIDE SEQUENCE [LARGE SCALE GENOMIC DNA]</scope>
    <source>
        <strain evidence="20 21">AM-OR11-056</strain>
    </source>
</reference>
<comment type="pathway">
    <text evidence="13">Amino-acid biosynthesis; ergothioneine biosynthesis.</text>
</comment>
<dbReference type="Gene3D" id="3.40.140.100">
    <property type="entry name" value="Ubiquitin-like modifier-activating enzyme ATG7 C-terminal domain"/>
    <property type="match status" value="1"/>
</dbReference>
<feature type="active site" description="Glycyl thioester intermediate" evidence="14">
    <location>
        <position position="1175"/>
    </location>
</feature>
<evidence type="ECO:0000256" key="13">
    <source>
        <dbReference type="ARBA" id="ARBA00037882"/>
    </source>
</evidence>
<keyword evidence="21" id="KW-1185">Reference proteome</keyword>
<dbReference type="SUPFAM" id="SSF69572">
    <property type="entry name" value="Activating enzymes of the ubiquitin-like proteins"/>
    <property type="match status" value="1"/>
</dbReference>
<gene>
    <name evidence="20" type="ORF">AZE42_02431</name>
</gene>
<dbReference type="GO" id="GO:0016237">
    <property type="term" value="P:microautophagy"/>
    <property type="evidence" value="ECO:0007669"/>
    <property type="project" value="UniProtKB-ARBA"/>
</dbReference>
<dbReference type="GO" id="GO:0008641">
    <property type="term" value="F:ubiquitin-like modifier activating enzyme activity"/>
    <property type="evidence" value="ECO:0007669"/>
    <property type="project" value="InterPro"/>
</dbReference>
<dbReference type="InterPro" id="IPR051128">
    <property type="entry name" value="EgtD_Methyltrsf_superfamily"/>
</dbReference>
<dbReference type="PANTHER" id="PTHR43397:SF1">
    <property type="entry name" value="ERGOTHIONEINE BIOSYNTHESIS PROTEIN 1"/>
    <property type="match status" value="1"/>
</dbReference>
<dbReference type="STRING" id="180088.A0A1J8QM46"/>
<dbReference type="NCBIfam" id="TIGR01381">
    <property type="entry name" value="E1_like_apg7"/>
    <property type="match status" value="1"/>
</dbReference>
<feature type="compositionally biased region" description="Polar residues" evidence="15">
    <location>
        <begin position="1213"/>
        <end position="1223"/>
    </location>
</feature>
<feature type="domain" description="Ubiquitin-like modifier-activating enzyme Atg7 N-terminal" evidence="19">
    <location>
        <begin position="645"/>
        <end position="954"/>
    </location>
</feature>
<dbReference type="PANTHER" id="PTHR43397">
    <property type="entry name" value="ERGOTHIONEINE BIOSYNTHESIS PROTEIN 1"/>
    <property type="match status" value="1"/>
</dbReference>
<dbReference type="CDD" id="cd01486">
    <property type="entry name" value="Apg7"/>
    <property type="match status" value="1"/>
</dbReference>
<comment type="subcellular location">
    <subcellularLocation>
        <location evidence="1">Preautophagosomal structure</location>
    </subcellularLocation>
</comment>
<comment type="caution">
    <text evidence="20">The sequence shown here is derived from an EMBL/GenBank/DDBJ whole genome shotgun (WGS) entry which is preliminary data.</text>
</comment>
<dbReference type="GO" id="GO:0015031">
    <property type="term" value="P:protein transport"/>
    <property type="evidence" value="ECO:0007669"/>
    <property type="project" value="UniProtKB-KW"/>
</dbReference>
<dbReference type="FunFam" id="3.40.50.720:FF:000243">
    <property type="entry name" value="Ubiquitin-like modifier-activating enzyme ATG7"/>
    <property type="match status" value="1"/>
</dbReference>
<name>A0A1J8QM46_9AGAM</name>
<evidence type="ECO:0000256" key="4">
    <source>
        <dbReference type="ARBA" id="ARBA00018730"/>
    </source>
</evidence>
<feature type="region of interest" description="Disordered" evidence="15">
    <location>
        <begin position="1202"/>
        <end position="1223"/>
    </location>
</feature>
<evidence type="ECO:0000313" key="21">
    <source>
        <dbReference type="Proteomes" id="UP000183567"/>
    </source>
</evidence>
<feature type="domain" description="Sulfatase-modifying factor enzyme-like" evidence="17">
    <location>
        <begin position="403"/>
        <end position="499"/>
    </location>
</feature>
<dbReference type="InterPro" id="IPR042095">
    <property type="entry name" value="SUMF_sf"/>
</dbReference>
<dbReference type="Gene3D" id="3.90.1580.10">
    <property type="entry name" value="paralog of FGE (formylglycine-generating enzyme)"/>
    <property type="match status" value="1"/>
</dbReference>
<evidence type="ECO:0000256" key="12">
    <source>
        <dbReference type="ARBA" id="ARBA00032823"/>
    </source>
</evidence>
<dbReference type="Pfam" id="PF16420">
    <property type="entry name" value="ATG7_N"/>
    <property type="match status" value="1"/>
</dbReference>
<dbReference type="SUPFAM" id="SSF56436">
    <property type="entry name" value="C-type lectin-like"/>
    <property type="match status" value="1"/>
</dbReference>
<dbReference type="EMBL" id="LVVM01004465">
    <property type="protein sequence ID" value="OJA12852.1"/>
    <property type="molecule type" value="Genomic_DNA"/>
</dbReference>
<evidence type="ECO:0000256" key="15">
    <source>
        <dbReference type="SAM" id="MobiDB-lite"/>
    </source>
</evidence>
<feature type="domain" description="Sulfatase-modifying factor enzyme-like" evidence="17">
    <location>
        <begin position="537"/>
        <end position="608"/>
    </location>
</feature>
<evidence type="ECO:0000256" key="6">
    <source>
        <dbReference type="ARBA" id="ARBA00022927"/>
    </source>
</evidence>
<evidence type="ECO:0000313" key="20">
    <source>
        <dbReference type="EMBL" id="OJA12852.1"/>
    </source>
</evidence>
<dbReference type="FunFam" id="3.40.140.70:FF:000001">
    <property type="entry name" value="Ubiquitin-like modifier-activating enzyme atg7"/>
    <property type="match status" value="1"/>
</dbReference>
<dbReference type="OrthoDB" id="338614at2759"/>
<keyword evidence="8" id="KW-0408">Iron</keyword>
<dbReference type="Pfam" id="PF03781">
    <property type="entry name" value="FGE-sulfatase"/>
    <property type="match status" value="2"/>
</dbReference>
<feature type="region of interest" description="Disordered" evidence="15">
    <location>
        <begin position="1"/>
        <end position="23"/>
    </location>
</feature>
<feature type="domain" description="DinB-like" evidence="18">
    <location>
        <begin position="180"/>
        <end position="324"/>
    </location>
</feature>
<evidence type="ECO:0000256" key="9">
    <source>
        <dbReference type="ARBA" id="ARBA00023006"/>
    </source>
</evidence>
<feature type="domain" description="THIF-type NAD/FAD binding fold" evidence="16">
    <location>
        <begin position="971"/>
        <end position="1201"/>
    </location>
</feature>
<keyword evidence="9" id="KW-0072">Autophagy</keyword>
<evidence type="ECO:0000259" key="19">
    <source>
        <dbReference type="Pfam" id="PF16420"/>
    </source>
</evidence>
<evidence type="ECO:0000256" key="5">
    <source>
        <dbReference type="ARBA" id="ARBA00022448"/>
    </source>
</evidence>
<dbReference type="Gene3D" id="3.40.140.70">
    <property type="entry name" value="Ubiquitin-like modifier-activating enzyme ATG7 N-terminal domain"/>
    <property type="match status" value="1"/>
</dbReference>
<proteinExistence type="inferred from homology"/>
<dbReference type="InterPro" id="IPR042523">
    <property type="entry name" value="Atg7_N_2"/>
</dbReference>
<dbReference type="InterPro" id="IPR016187">
    <property type="entry name" value="CTDL_fold"/>
</dbReference>
<evidence type="ECO:0000256" key="8">
    <source>
        <dbReference type="ARBA" id="ARBA00023004"/>
    </source>
</evidence>
<evidence type="ECO:0000259" key="18">
    <source>
        <dbReference type="Pfam" id="PF12867"/>
    </source>
</evidence>
<evidence type="ECO:0000256" key="10">
    <source>
        <dbReference type="ARBA" id="ARBA00029897"/>
    </source>
</evidence>
<evidence type="ECO:0000256" key="2">
    <source>
        <dbReference type="ARBA" id="ARBA00010931"/>
    </source>
</evidence>
<evidence type="ECO:0000259" key="16">
    <source>
        <dbReference type="Pfam" id="PF00899"/>
    </source>
</evidence>
<dbReference type="InterPro" id="IPR024775">
    <property type="entry name" value="DinB-like"/>
</dbReference>
<dbReference type="InterPro" id="IPR006285">
    <property type="entry name" value="Atg7"/>
</dbReference>
<keyword evidence="7" id="KW-0560">Oxidoreductase</keyword>